<dbReference type="Proteomes" id="UP000051836">
    <property type="component" value="Unassembled WGS sequence"/>
</dbReference>
<sequence length="90" mass="9510">MLSSGVLSKLSSADTSSALQVKGIYPETPPLIALNHKVTPAALLHQDMGSYGQPFYDTDVCVCPGTSYSPSTAVGKTKEHPSDHLSLIHI</sequence>
<evidence type="ECO:0000313" key="1">
    <source>
        <dbReference type="EMBL" id="KQK75517.1"/>
    </source>
</evidence>
<name>A0A0Q3LYD6_AMAAE</name>
<reference evidence="1 2" key="1">
    <citation type="submission" date="2015-10" db="EMBL/GenBank/DDBJ databases">
        <authorList>
            <person name="Gilbert D.G."/>
        </authorList>
    </citation>
    <scope>NUCLEOTIDE SEQUENCE [LARGE SCALE GENOMIC DNA]</scope>
    <source>
        <strain evidence="1">FVVF132</strain>
    </source>
</reference>
<proteinExistence type="predicted"/>
<evidence type="ECO:0000313" key="2">
    <source>
        <dbReference type="Proteomes" id="UP000051836"/>
    </source>
</evidence>
<dbReference type="AlphaFoldDB" id="A0A0Q3LYD6"/>
<dbReference type="EMBL" id="LMAW01002929">
    <property type="protein sequence ID" value="KQK75517.1"/>
    <property type="molecule type" value="Genomic_DNA"/>
</dbReference>
<protein>
    <submittedName>
        <fullName evidence="1">Uncharacterized protein</fullName>
    </submittedName>
</protein>
<keyword evidence="2" id="KW-1185">Reference proteome</keyword>
<organism evidence="1 2">
    <name type="scientific">Amazona aestiva</name>
    <name type="common">Blue-fronted Amazon parrot</name>
    <dbReference type="NCBI Taxonomy" id="12930"/>
    <lineage>
        <taxon>Eukaryota</taxon>
        <taxon>Metazoa</taxon>
        <taxon>Chordata</taxon>
        <taxon>Craniata</taxon>
        <taxon>Vertebrata</taxon>
        <taxon>Euteleostomi</taxon>
        <taxon>Archelosauria</taxon>
        <taxon>Archosauria</taxon>
        <taxon>Dinosauria</taxon>
        <taxon>Saurischia</taxon>
        <taxon>Theropoda</taxon>
        <taxon>Coelurosauria</taxon>
        <taxon>Aves</taxon>
        <taxon>Neognathae</taxon>
        <taxon>Neoaves</taxon>
        <taxon>Telluraves</taxon>
        <taxon>Australaves</taxon>
        <taxon>Psittaciformes</taxon>
        <taxon>Psittacidae</taxon>
        <taxon>Amazona</taxon>
    </lineage>
</organism>
<accession>A0A0Q3LYD6</accession>
<gene>
    <name evidence="1" type="ORF">AAES_144372</name>
</gene>
<comment type="caution">
    <text evidence="1">The sequence shown here is derived from an EMBL/GenBank/DDBJ whole genome shotgun (WGS) entry which is preliminary data.</text>
</comment>